<dbReference type="GO" id="GO:0022857">
    <property type="term" value="F:transmembrane transporter activity"/>
    <property type="evidence" value="ECO:0007669"/>
    <property type="project" value="InterPro"/>
</dbReference>
<feature type="transmembrane region" description="Helical" evidence="4">
    <location>
        <begin position="150"/>
        <end position="171"/>
    </location>
</feature>
<reference evidence="7" key="1">
    <citation type="journal article" date="2020" name="MBio">
        <title>Horizontal gene transfer to a defensive symbiont with a reduced genome amongst a multipartite beetle microbiome.</title>
        <authorList>
            <person name="Waterworth S.C."/>
            <person name="Florez L.V."/>
            <person name="Rees E.R."/>
            <person name="Hertweck C."/>
            <person name="Kaltenpoth M."/>
            <person name="Kwan J.C."/>
        </authorList>
    </citation>
    <scope>NUCLEOTIDE SEQUENCE [LARGE SCALE GENOMIC DNA]</scope>
</reference>
<dbReference type="InterPro" id="IPR036259">
    <property type="entry name" value="MFS_trans_sf"/>
</dbReference>
<feature type="transmembrane region" description="Helical" evidence="4">
    <location>
        <begin position="366"/>
        <end position="388"/>
    </location>
</feature>
<sequence length="401" mass="41645">MSMSTSSDLQERSAARHLLPLVAIVFSGFLSIGIPLPALPLHVNGTLGYSAAVVGWIIGIQSFATIFTRKFAGSWCDRHGPKQSVSLGLPLASCAGVLYLVSTWIADPLASIAVLTLGRLLMGPAESLFLTGTMTWGIGRVGIAKTGKVMAWQGIAMFAALGLGGPLGVAIQQQFGFAGIAWTTIVLPLIGFAVARMLSALAVTRGNVQCLSFMGALALIWRFGLALALAAMPFAILTSFLVLLYGSYGWQGAGYAILGFSLGYIGVRLFFAHLPDRIGGARVGAVSVAIELAGQLMLWLAHDPMIALAGSVLTGIGFSLVFPSMGVQAMARVPAHSRGMAVACFMAFIDVASGLTGPIVGIVIGWYGYPAAFLAGALACVASLAVMWSSSFRRGKAVAQG</sequence>
<dbReference type="NCBIfam" id="NF003477">
    <property type="entry name" value="PRK05122.1"/>
    <property type="match status" value="1"/>
</dbReference>
<dbReference type="PROSITE" id="PS50850">
    <property type="entry name" value="MFS"/>
    <property type="match status" value="1"/>
</dbReference>
<dbReference type="NCBIfam" id="NF009048">
    <property type="entry name" value="PRK12382.1"/>
    <property type="match status" value="1"/>
</dbReference>
<feature type="transmembrane region" description="Helical" evidence="4">
    <location>
        <begin position="252"/>
        <end position="271"/>
    </location>
</feature>
<evidence type="ECO:0000259" key="5">
    <source>
        <dbReference type="PROSITE" id="PS50850"/>
    </source>
</evidence>
<evidence type="ECO:0000313" key="6">
    <source>
        <dbReference type="EMBL" id="KAF1042189.1"/>
    </source>
</evidence>
<feature type="transmembrane region" description="Helical" evidence="4">
    <location>
        <begin position="339"/>
        <end position="360"/>
    </location>
</feature>
<keyword evidence="3 4" id="KW-0472">Membrane</keyword>
<feature type="transmembrane region" description="Helical" evidence="4">
    <location>
        <begin position="112"/>
        <end position="138"/>
    </location>
</feature>
<comment type="caution">
    <text evidence="6">The sequence shown here is derived from an EMBL/GenBank/DDBJ whole genome shotgun (WGS) entry which is preliminary data.</text>
</comment>
<dbReference type="Pfam" id="PF07690">
    <property type="entry name" value="MFS_1"/>
    <property type="match status" value="1"/>
</dbReference>
<evidence type="ECO:0000256" key="4">
    <source>
        <dbReference type="SAM" id="Phobius"/>
    </source>
</evidence>
<evidence type="ECO:0000256" key="3">
    <source>
        <dbReference type="ARBA" id="ARBA00023136"/>
    </source>
</evidence>
<feature type="domain" description="Major facilitator superfamily (MFS) profile" evidence="5">
    <location>
        <begin position="214"/>
        <end position="401"/>
    </location>
</feature>
<feature type="transmembrane region" description="Helical" evidence="4">
    <location>
        <begin position="219"/>
        <end position="246"/>
    </location>
</feature>
<organism evidence="6 7">
    <name type="scientific">Herbaspirillum frisingense</name>
    <dbReference type="NCBI Taxonomy" id="92645"/>
    <lineage>
        <taxon>Bacteria</taxon>
        <taxon>Pseudomonadati</taxon>
        <taxon>Pseudomonadota</taxon>
        <taxon>Betaproteobacteria</taxon>
        <taxon>Burkholderiales</taxon>
        <taxon>Oxalobacteraceae</taxon>
        <taxon>Herbaspirillum</taxon>
    </lineage>
</organism>
<name>A0A7V8FVB6_9BURK</name>
<evidence type="ECO:0000256" key="1">
    <source>
        <dbReference type="ARBA" id="ARBA00022692"/>
    </source>
</evidence>
<dbReference type="PANTHER" id="PTHR23531:SF1">
    <property type="entry name" value="QUINOLENE RESISTANCE PROTEIN NORA"/>
    <property type="match status" value="1"/>
</dbReference>
<keyword evidence="2 4" id="KW-1133">Transmembrane helix</keyword>
<dbReference type="CDD" id="cd17489">
    <property type="entry name" value="MFS_YfcJ_like"/>
    <property type="match status" value="1"/>
</dbReference>
<proteinExistence type="predicted"/>
<feature type="transmembrane region" description="Helical" evidence="4">
    <location>
        <begin position="283"/>
        <end position="300"/>
    </location>
</feature>
<evidence type="ECO:0000313" key="7">
    <source>
        <dbReference type="Proteomes" id="UP000462435"/>
    </source>
</evidence>
<dbReference type="InterPro" id="IPR020846">
    <property type="entry name" value="MFS_dom"/>
</dbReference>
<feature type="transmembrane region" description="Helical" evidence="4">
    <location>
        <begin position="177"/>
        <end position="198"/>
    </location>
</feature>
<protein>
    <submittedName>
        <fullName evidence="6">Putative MFS-type transporter YfcJ</fullName>
    </submittedName>
</protein>
<keyword evidence="1 4" id="KW-0812">Transmembrane</keyword>
<feature type="transmembrane region" description="Helical" evidence="4">
    <location>
        <begin position="47"/>
        <end position="67"/>
    </location>
</feature>
<feature type="transmembrane region" description="Helical" evidence="4">
    <location>
        <begin position="87"/>
        <end position="106"/>
    </location>
</feature>
<dbReference type="InterPro" id="IPR052714">
    <property type="entry name" value="MFS_Exporter"/>
</dbReference>
<dbReference type="AlphaFoldDB" id="A0A7V8FVB6"/>
<evidence type="ECO:0000256" key="2">
    <source>
        <dbReference type="ARBA" id="ARBA00022989"/>
    </source>
</evidence>
<dbReference type="EMBL" id="WNDX01000091">
    <property type="protein sequence ID" value="KAF1042189.1"/>
    <property type="molecule type" value="Genomic_DNA"/>
</dbReference>
<dbReference type="SUPFAM" id="SSF103473">
    <property type="entry name" value="MFS general substrate transporter"/>
    <property type="match status" value="1"/>
</dbReference>
<feature type="transmembrane region" description="Helical" evidence="4">
    <location>
        <begin position="306"/>
        <end position="327"/>
    </location>
</feature>
<dbReference type="InterPro" id="IPR011701">
    <property type="entry name" value="MFS"/>
</dbReference>
<gene>
    <name evidence="6" type="primary">yfcJ_2</name>
    <name evidence="6" type="ORF">GAK35_02850</name>
</gene>
<accession>A0A7V8FVB6</accession>
<dbReference type="Gene3D" id="1.20.1250.20">
    <property type="entry name" value="MFS general substrate transporter like domains"/>
    <property type="match status" value="1"/>
</dbReference>
<dbReference type="Proteomes" id="UP000462435">
    <property type="component" value="Unassembled WGS sequence"/>
</dbReference>
<dbReference type="PANTHER" id="PTHR23531">
    <property type="entry name" value="QUINOLENE RESISTANCE PROTEIN NORA"/>
    <property type="match status" value="1"/>
</dbReference>
<feature type="transmembrane region" description="Helical" evidence="4">
    <location>
        <begin position="21"/>
        <end position="41"/>
    </location>
</feature>